<keyword evidence="2" id="KW-0812">Transmembrane</keyword>
<feature type="signal peptide" evidence="3">
    <location>
        <begin position="1"/>
        <end position="23"/>
    </location>
</feature>
<dbReference type="Pfam" id="PF01822">
    <property type="entry name" value="WSC"/>
    <property type="match status" value="1"/>
</dbReference>
<proteinExistence type="predicted"/>
<sequence>MNVPVLLHKILLILSFTLKAAQCLTLSYCSKQNLAANSQISDEFMSNGLCKNKCGNSGYAVAILSHFDCFCSNEVPGDTVDMSNCEVGCPGYKDQESCAGNGYYGYLVIGTPSATIGETATTNRGSGSSSSSSSSDSDSDTEETSEDETTSTTEKGTALATKPTTDSTTTSLPPTTLVTQTTQVIELHSSKDVIKVTRYLTVTASTSTRSTSSSSPTSASTIILVSTHIEPSTVYSIMTINGTQTQQVRTMYITQYPSLTTNSFSSSNTAPASSISSSSSSSPSSPSLPVSSLSGFISSSETLLDSASSNPIGESIQSSSSLISAEASETPGALNEHSDDNGSSPNNKNTFFSSTGKVAGTFTAVGVVVFGIVSAILYCCCCLGGAARRKSDDSENDYQYSSDELSLDHEEKTIVRPPTVELSKHSSFSILKSDNSNKSLVSYITRGSKENHHHPHQHHYNHYYPYANNKHTGPTGTTGGAGINRNSSRKKLMSRRNSFKDTSSNGHSPNHQDGLDQGVMFPIDELDNRLDPDTMFLPRTNSSIRSLGDDYDYSRKLKITNPDVFG</sequence>
<feature type="domain" description="WSC" evidence="4">
    <location>
        <begin position="17"/>
        <end position="110"/>
    </location>
</feature>
<feature type="transmembrane region" description="Helical" evidence="2">
    <location>
        <begin position="362"/>
        <end position="386"/>
    </location>
</feature>
<feature type="compositionally biased region" description="Polar residues" evidence="1">
    <location>
        <begin position="500"/>
        <end position="511"/>
    </location>
</feature>
<dbReference type="GeneID" id="73381588"/>
<dbReference type="PROSITE" id="PS51212">
    <property type="entry name" value="WSC"/>
    <property type="match status" value="1"/>
</dbReference>
<keyword evidence="3" id="KW-0732">Signal</keyword>
<feature type="compositionally biased region" description="Low complexity" evidence="1">
    <location>
        <begin position="318"/>
        <end position="329"/>
    </location>
</feature>
<dbReference type="SMART" id="SM00321">
    <property type="entry name" value="WSC"/>
    <property type="match status" value="1"/>
</dbReference>
<gene>
    <name evidence="5" type="ORF">KGF56_003973</name>
</gene>
<reference evidence="5" key="1">
    <citation type="journal article" date="2022" name="DNA Res.">
        <title>Genome analysis of five recently described species of the CUG-Ser clade uncovers Candida theae as a new hybrid lineage with pathogenic potential in the Candida parapsilosis species complex.</title>
        <authorList>
            <person name="Mixao V."/>
            <person name="Del Olmo V."/>
            <person name="Hegedusova E."/>
            <person name="Saus E."/>
            <person name="Pryszcz L."/>
            <person name="Cillingova A."/>
            <person name="Nosek J."/>
            <person name="Gabaldon T."/>
        </authorList>
    </citation>
    <scope>NUCLEOTIDE SEQUENCE</scope>
    <source>
        <strain evidence="5">CBS 10844</strain>
    </source>
</reference>
<keyword evidence="2" id="KW-0472">Membrane</keyword>
<keyword evidence="6" id="KW-1185">Reference proteome</keyword>
<protein>
    <recommendedName>
        <fullName evidence="4">WSC domain-containing protein</fullName>
    </recommendedName>
</protein>
<evidence type="ECO:0000256" key="1">
    <source>
        <dbReference type="SAM" id="MobiDB-lite"/>
    </source>
</evidence>
<name>A0AAI9SUC5_9ASCO</name>
<feature type="compositionally biased region" description="Low complexity" evidence="1">
    <location>
        <begin position="150"/>
        <end position="175"/>
    </location>
</feature>
<comment type="caution">
    <text evidence="5">The sequence shown here is derived from an EMBL/GenBank/DDBJ whole genome shotgun (WGS) entry which is preliminary data.</text>
</comment>
<evidence type="ECO:0000313" key="5">
    <source>
        <dbReference type="EMBL" id="KAI3403238.2"/>
    </source>
</evidence>
<evidence type="ECO:0000259" key="4">
    <source>
        <dbReference type="PROSITE" id="PS51212"/>
    </source>
</evidence>
<dbReference type="AlphaFoldDB" id="A0AAI9SUC5"/>
<feature type="chain" id="PRO_5042487019" description="WSC domain-containing protein" evidence="3">
    <location>
        <begin position="24"/>
        <end position="566"/>
    </location>
</feature>
<evidence type="ECO:0000313" key="6">
    <source>
        <dbReference type="Proteomes" id="UP001202479"/>
    </source>
</evidence>
<dbReference type="EMBL" id="JAHUZD010000132">
    <property type="protein sequence ID" value="KAI3403238.2"/>
    <property type="molecule type" value="Genomic_DNA"/>
</dbReference>
<feature type="region of interest" description="Disordered" evidence="1">
    <location>
        <begin position="118"/>
        <end position="175"/>
    </location>
</feature>
<feature type="region of interest" description="Disordered" evidence="1">
    <location>
        <begin position="318"/>
        <end position="348"/>
    </location>
</feature>
<dbReference type="InterPro" id="IPR002889">
    <property type="entry name" value="WSC_carb-bd"/>
</dbReference>
<dbReference type="RefSeq" id="XP_049178985.1">
    <property type="nucleotide sequence ID" value="XM_049325363.1"/>
</dbReference>
<evidence type="ECO:0000256" key="3">
    <source>
        <dbReference type="SAM" id="SignalP"/>
    </source>
</evidence>
<accession>A0AAI9SUC5</accession>
<feature type="compositionally biased region" description="Polar residues" evidence="1">
    <location>
        <begin position="118"/>
        <end position="127"/>
    </location>
</feature>
<feature type="region of interest" description="Disordered" evidence="1">
    <location>
        <begin position="473"/>
        <end position="517"/>
    </location>
</feature>
<dbReference type="Proteomes" id="UP001202479">
    <property type="component" value="Unassembled WGS sequence"/>
</dbReference>
<keyword evidence="2" id="KW-1133">Transmembrane helix</keyword>
<evidence type="ECO:0000256" key="2">
    <source>
        <dbReference type="SAM" id="Phobius"/>
    </source>
</evidence>
<feature type="region of interest" description="Disordered" evidence="1">
    <location>
        <begin position="263"/>
        <end position="286"/>
    </location>
</feature>
<organism evidence="5 6">
    <name type="scientific">Candida oxycetoniae</name>
    <dbReference type="NCBI Taxonomy" id="497107"/>
    <lineage>
        <taxon>Eukaryota</taxon>
        <taxon>Fungi</taxon>
        <taxon>Dikarya</taxon>
        <taxon>Ascomycota</taxon>
        <taxon>Saccharomycotina</taxon>
        <taxon>Pichiomycetes</taxon>
        <taxon>Debaryomycetaceae</taxon>
        <taxon>Candida/Lodderomyces clade</taxon>
        <taxon>Candida</taxon>
    </lineage>
</organism>
<feature type="compositionally biased region" description="Acidic residues" evidence="1">
    <location>
        <begin position="137"/>
        <end position="149"/>
    </location>
</feature>